<feature type="compositionally biased region" description="Basic and acidic residues" evidence="1">
    <location>
        <begin position="679"/>
        <end position="698"/>
    </location>
</feature>
<feature type="compositionally biased region" description="Low complexity" evidence="1">
    <location>
        <begin position="599"/>
        <end position="609"/>
    </location>
</feature>
<dbReference type="EMBL" id="JADWDJ010000016">
    <property type="protein sequence ID" value="KAG5268595.1"/>
    <property type="molecule type" value="Genomic_DNA"/>
</dbReference>
<feature type="region of interest" description="Disordered" evidence="1">
    <location>
        <begin position="204"/>
        <end position="232"/>
    </location>
</feature>
<evidence type="ECO:0008006" key="4">
    <source>
        <dbReference type="Google" id="ProtNLM"/>
    </source>
</evidence>
<evidence type="ECO:0000313" key="3">
    <source>
        <dbReference type="Proteomes" id="UP000823561"/>
    </source>
</evidence>
<name>A0AAV6G523_9TELE</name>
<organism evidence="2 3">
    <name type="scientific">Alosa alosa</name>
    <name type="common">allis shad</name>
    <dbReference type="NCBI Taxonomy" id="278164"/>
    <lineage>
        <taxon>Eukaryota</taxon>
        <taxon>Metazoa</taxon>
        <taxon>Chordata</taxon>
        <taxon>Craniata</taxon>
        <taxon>Vertebrata</taxon>
        <taxon>Euteleostomi</taxon>
        <taxon>Actinopterygii</taxon>
        <taxon>Neopterygii</taxon>
        <taxon>Teleostei</taxon>
        <taxon>Clupei</taxon>
        <taxon>Clupeiformes</taxon>
        <taxon>Clupeoidei</taxon>
        <taxon>Clupeidae</taxon>
        <taxon>Alosa</taxon>
    </lineage>
</organism>
<feature type="compositionally biased region" description="Polar residues" evidence="1">
    <location>
        <begin position="652"/>
        <end position="661"/>
    </location>
</feature>
<feature type="region of interest" description="Disordered" evidence="1">
    <location>
        <begin position="722"/>
        <end position="761"/>
    </location>
</feature>
<evidence type="ECO:0000256" key="1">
    <source>
        <dbReference type="SAM" id="MobiDB-lite"/>
    </source>
</evidence>
<dbReference type="PANTHER" id="PTHR22028:SF5">
    <property type="entry name" value="COILED-COIL DOMAIN-CONTAINING PROTEIN 191"/>
    <property type="match status" value="1"/>
</dbReference>
<proteinExistence type="predicted"/>
<feature type="region of interest" description="Disordered" evidence="1">
    <location>
        <begin position="445"/>
        <end position="464"/>
    </location>
</feature>
<reference evidence="2" key="1">
    <citation type="submission" date="2020-10" db="EMBL/GenBank/DDBJ databases">
        <title>Chromosome-scale genome assembly of the Allis shad, Alosa alosa.</title>
        <authorList>
            <person name="Margot Z."/>
            <person name="Christophe K."/>
            <person name="Cabau C."/>
            <person name="Louis A."/>
            <person name="Berthelot C."/>
            <person name="Parey E."/>
            <person name="Roest Crollius H."/>
            <person name="Montfort J."/>
            <person name="Robinson-Rechavi M."/>
            <person name="Bucao C."/>
            <person name="Bouchez O."/>
            <person name="Gislard M."/>
            <person name="Lluch J."/>
            <person name="Milhes M."/>
            <person name="Lampietro C."/>
            <person name="Lopez Roques C."/>
            <person name="Donnadieu C."/>
            <person name="Braasch I."/>
            <person name="Desvignes T."/>
            <person name="Postlethwait J."/>
            <person name="Bobe J."/>
            <person name="Guiguen Y."/>
        </authorList>
    </citation>
    <scope>NUCLEOTIDE SEQUENCE</scope>
    <source>
        <strain evidence="2">M-15738</strain>
        <tissue evidence="2">Blood</tissue>
    </source>
</reference>
<gene>
    <name evidence="2" type="ORF">AALO_G00214290</name>
</gene>
<dbReference type="Proteomes" id="UP000823561">
    <property type="component" value="Chromosome 16"/>
</dbReference>
<sequence>MKDGHRADLFRWKKITQSKKPSTTKVQRDSHDIDHWIKRVEKASEFAVSEVFSLKKSKTGIHHQAVSLQSTDQLQDHDEAYGEAQAILSEWMNQKLRLELEMDDEEEEEITNNIIGAPVLRSQNHPTVPQYNSFHDMYANLEQEEESFVVNNILQELMEHDVLDPGIVEDLSLDSADRAKRRTRNPGLTMEVRHRQVKENRLRRDVERERERREREAQREVREEAQRRVREEEMRRQQEMRRKDELLQQEVVRLRREMEERRAVEQLARRMEKEREYREAKQRETRSIKPAVLALNSQKQRDEEQLVQEQVDARVHMLNLQCLQKHFSAWFTLVLARRLRQGKAAALCDWRRKLRVWQAWRALVWANKEEREAERTEEELRLEHRRCQVAAESDRKRLLRRCLNDWQLWCRMERERRELLQQQEETKRKMAALISAAVSGKLGSEHASVQPVTDLPEKSSQSEPIDTKQAAIPASQCPGTAPASPLIATDVARGDARGDACGGGGGSLPKQAWQVTRGHGALSVAELQQLARRKGLQEGQLADAPRRPGVELRGGRFEHRYATQQQVITEQRRLLREQQEVIARLQETRSMTELRQRATDAQTQATAQTPAGPRLPITQLNDFQQPPKNLKGPSEPITEKREPDDARPQGISGKTNMSNMALRNPQRKSTALHPTVQAMEERARQRAERRKEVEERKRQIEEERLAQLKAAEEERLAQLKAAEEERQRVEEEEKRIAAEKKRKERRKERERELEKQRKQEREQKLLHQAKEHYQRSLLLRQGLAPWKRLMEQCHANTQLATVHHGHWALRRCFLLWHSASQQRQANREACAAHLHRNILLRRSLASWKRLKDYRSFLEARAQRFCRERVLRRVFMALLDYVTDERLAAWDREQLAQEHNTRRVVRSCFLNWRRLPELQREEKEREVRREQLRRKVAEILPDFRASSRDSIRSSVLPPL</sequence>
<keyword evidence="3" id="KW-1185">Reference proteome</keyword>
<evidence type="ECO:0000313" key="2">
    <source>
        <dbReference type="EMBL" id="KAG5268595.1"/>
    </source>
</evidence>
<protein>
    <recommendedName>
        <fullName evidence="4">Coiled-coil domain-containing protein 191</fullName>
    </recommendedName>
</protein>
<feature type="region of interest" description="Disordered" evidence="1">
    <location>
        <begin position="592"/>
        <end position="698"/>
    </location>
</feature>
<feature type="compositionally biased region" description="Polar residues" evidence="1">
    <location>
        <begin position="618"/>
        <end position="627"/>
    </location>
</feature>
<dbReference type="InterPro" id="IPR052270">
    <property type="entry name" value="CACF_protein"/>
</dbReference>
<feature type="compositionally biased region" description="Basic and acidic residues" evidence="1">
    <location>
        <begin position="637"/>
        <end position="647"/>
    </location>
</feature>
<comment type="caution">
    <text evidence="2">The sequence shown here is derived from an EMBL/GenBank/DDBJ whole genome shotgun (WGS) entry which is preliminary data.</text>
</comment>
<dbReference type="AlphaFoldDB" id="A0AAV6G523"/>
<accession>A0AAV6G523</accession>
<dbReference type="PANTHER" id="PTHR22028">
    <property type="entry name" value="SFI1 SPINDLE BODY DOMAIN-CONTAINING PROTEIN-RELATED"/>
    <property type="match status" value="1"/>
</dbReference>